<dbReference type="OrthoDB" id="9781223at2"/>
<feature type="domain" description="HD-GYP" evidence="5">
    <location>
        <begin position="548"/>
        <end position="743"/>
    </location>
</feature>
<evidence type="ECO:0000256" key="3">
    <source>
        <dbReference type="SAM" id="Phobius"/>
    </source>
</evidence>
<dbReference type="SMART" id="SM00471">
    <property type="entry name" value="HDc"/>
    <property type="match status" value="1"/>
</dbReference>
<feature type="transmembrane region" description="Helical" evidence="3">
    <location>
        <begin position="307"/>
        <end position="329"/>
    </location>
</feature>
<dbReference type="InterPro" id="IPR006675">
    <property type="entry name" value="HDIG_dom"/>
</dbReference>
<comment type="caution">
    <text evidence="6">The sequence shown here is derived from an EMBL/GenBank/DDBJ whole genome shotgun (WGS) entry which is preliminary data.</text>
</comment>
<dbReference type="SUPFAM" id="SSF53850">
    <property type="entry name" value="Periplasmic binding protein-like II"/>
    <property type="match status" value="1"/>
</dbReference>
<dbReference type="InterPro" id="IPR037522">
    <property type="entry name" value="HD_GYP_dom"/>
</dbReference>
<dbReference type="Gene3D" id="3.40.190.10">
    <property type="entry name" value="Periplasmic binding protein-like II"/>
    <property type="match status" value="2"/>
</dbReference>
<dbReference type="Pfam" id="PF13487">
    <property type="entry name" value="HD_5"/>
    <property type="match status" value="1"/>
</dbReference>
<dbReference type="AlphaFoldDB" id="A0A4Q0XYJ4"/>
<keyword evidence="3" id="KW-0812">Transmembrane</keyword>
<dbReference type="InterPro" id="IPR003607">
    <property type="entry name" value="HD/PDEase_dom"/>
</dbReference>
<dbReference type="Pfam" id="PF12974">
    <property type="entry name" value="Phosphonate-bd"/>
    <property type="match status" value="1"/>
</dbReference>
<dbReference type="Gene3D" id="1.10.3210.10">
    <property type="entry name" value="Hypothetical protein af1432"/>
    <property type="match status" value="1"/>
</dbReference>
<evidence type="ECO:0000313" key="7">
    <source>
        <dbReference type="Proteomes" id="UP000290191"/>
    </source>
</evidence>
<evidence type="ECO:0000313" key="6">
    <source>
        <dbReference type="EMBL" id="RXJ61379.1"/>
    </source>
</evidence>
<dbReference type="RefSeq" id="WP_129082936.1">
    <property type="nucleotide sequence ID" value="NZ_CP041070.1"/>
</dbReference>
<dbReference type="InterPro" id="IPR052020">
    <property type="entry name" value="Cyclic_di-GMP/3'3'-cGAMP_PDE"/>
</dbReference>
<dbReference type="InterPro" id="IPR006674">
    <property type="entry name" value="HD_domain"/>
</dbReference>
<dbReference type="PANTHER" id="PTHR45228">
    <property type="entry name" value="CYCLIC DI-GMP PHOSPHODIESTERASE TM_0186-RELATED"/>
    <property type="match status" value="1"/>
</dbReference>
<dbReference type="PROSITE" id="PS51832">
    <property type="entry name" value="HD_GYP"/>
    <property type="match status" value="1"/>
</dbReference>
<dbReference type="NCBIfam" id="TIGR00277">
    <property type="entry name" value="HDIG"/>
    <property type="match status" value="1"/>
</dbReference>
<accession>A0A4Q0XYJ4</accession>
<organism evidence="6 7">
    <name type="scientific">Halarcobacter anaerophilus</name>
    <dbReference type="NCBI Taxonomy" id="877500"/>
    <lineage>
        <taxon>Bacteria</taxon>
        <taxon>Pseudomonadati</taxon>
        <taxon>Campylobacterota</taxon>
        <taxon>Epsilonproteobacteria</taxon>
        <taxon>Campylobacterales</taxon>
        <taxon>Arcobacteraceae</taxon>
        <taxon>Halarcobacter</taxon>
    </lineage>
</organism>
<evidence type="ECO:0000259" key="4">
    <source>
        <dbReference type="PROSITE" id="PS51831"/>
    </source>
</evidence>
<dbReference type="Proteomes" id="UP000290191">
    <property type="component" value="Unassembled WGS sequence"/>
</dbReference>
<evidence type="ECO:0000256" key="1">
    <source>
        <dbReference type="ARBA" id="ARBA00023136"/>
    </source>
</evidence>
<dbReference type="STRING" id="877500.GCA_000935065_00933"/>
<evidence type="ECO:0000259" key="5">
    <source>
        <dbReference type="PROSITE" id="PS51832"/>
    </source>
</evidence>
<dbReference type="PANTHER" id="PTHR45228:SF4">
    <property type="entry name" value="LIPOPROTEIN"/>
    <property type="match status" value="1"/>
</dbReference>
<dbReference type="EMBL" id="PDKO01000016">
    <property type="protein sequence ID" value="RXJ61379.1"/>
    <property type="molecule type" value="Genomic_DNA"/>
</dbReference>
<dbReference type="SUPFAM" id="SSF109604">
    <property type="entry name" value="HD-domain/PDEase-like"/>
    <property type="match status" value="1"/>
</dbReference>
<proteinExistence type="predicted"/>
<keyword evidence="2" id="KW-0175">Coiled coil</keyword>
<protein>
    <submittedName>
        <fullName evidence="6">Uncharacterized protein</fullName>
    </submittedName>
</protein>
<keyword evidence="1 3" id="KW-0472">Membrane</keyword>
<dbReference type="CDD" id="cd00077">
    <property type="entry name" value="HDc"/>
    <property type="match status" value="1"/>
</dbReference>
<sequence length="877" mass="102442">MYIKFLLLIIFQFYLFAQTPQTVKIGVLAKRGDEVALNKWQETAKYLESQIKDYNFEILPLSFEKIDLAIRKNEINFLITNPVFYIQLEHKYNISRIATLLNKYDDKNFVSYYGGVIFTKSSSNINTIKDLKNRSFAAVDSNSFGGWIMANKLLHDMGINPLKFFSKIEYLGTHDRVVKAVLNGEITAGTVRSDTLERMAKEKKINLNDFFIIHKIESSNFPFSISTSLYPEWPISKLPQTSNKLAKEVALKLMYMPSTSKAAISAGIGGWTIPANYSLVNKTLQTLKIEPYKHTFKEYIYEFIKEYLFFISFIVITFIFVIFLIIYVLKLNISLKSSKEKLANINEDLEKKVQERTSNMENFLEKERYLRVIMSTISDINRYLITYKKLNELLVKSCQRLIKIEEYSMSFILLEEDFYKDKWFCSSKKEYAKLEDFIKNEFISKQGLASNFQEKKDNEIINDIQTYDLDEKFRKLCLDSNIYSCAFFALKPDVDKPYYNGILGILNKNKNGFELEEIRMLEELSGDLGFAIKANIDSIEHERLKNEQIQNYEETIISFVKMIEQRDTYTAGHTTRVAKYSELIAKKMNLKNEEIHKLTKAAILHDIGKISTPDAVLLKPGTLNDLEYKMIKEHVTVGYEMLKEIKIYEDLAQIMLYHHERYDGSGYPKGLKGEEIPLLSSIMSVADAFDAMTSTRIYKKSKSVSQALEELKKLKGTQFNPKIVDIAVEVLKDIEVPSTINQSPKNEIERERLAYFYKDYTTDFYNETYLKLMLNQKEFIEEFKFAYEIQLINTLQLELKSSIKTVENLFKDVALKIKDKADVNFFIKPNSFYLFCKDNKEIIFKDFIKTLTYERIEFKLNILDINKLKKDQEKIKN</sequence>
<keyword evidence="7" id="KW-1185">Reference proteome</keyword>
<feature type="coiled-coil region" evidence="2">
    <location>
        <begin position="332"/>
        <end position="366"/>
    </location>
</feature>
<evidence type="ECO:0000256" key="2">
    <source>
        <dbReference type="SAM" id="Coils"/>
    </source>
</evidence>
<gene>
    <name evidence="6" type="ORF">CRV06_13930</name>
</gene>
<keyword evidence="3" id="KW-1133">Transmembrane helix</keyword>
<dbReference type="PROSITE" id="PS51831">
    <property type="entry name" value="HD"/>
    <property type="match status" value="1"/>
</dbReference>
<feature type="domain" description="HD" evidence="4">
    <location>
        <begin position="570"/>
        <end position="692"/>
    </location>
</feature>
<name>A0A4Q0XYJ4_9BACT</name>
<reference evidence="6 7" key="1">
    <citation type="submission" date="2017-10" db="EMBL/GenBank/DDBJ databases">
        <title>Genomics of the genus Arcobacter.</title>
        <authorList>
            <person name="Perez-Cataluna A."/>
            <person name="Figueras M.J."/>
        </authorList>
    </citation>
    <scope>NUCLEOTIDE SEQUENCE [LARGE SCALE GENOMIC DNA]</scope>
    <source>
        <strain evidence="6 7">DSM 24636</strain>
    </source>
</reference>